<reference evidence="2 3" key="1">
    <citation type="submission" date="2024-09" db="EMBL/GenBank/DDBJ databases">
        <title>Chromosome-scale assembly of Riccia sorocarpa.</title>
        <authorList>
            <person name="Paukszto L."/>
        </authorList>
    </citation>
    <scope>NUCLEOTIDE SEQUENCE [LARGE SCALE GENOMIC DNA]</scope>
    <source>
        <strain evidence="2">LP-2024</strain>
        <tissue evidence="2">Aerial parts of the thallus</tissue>
    </source>
</reference>
<sequence length="711" mass="81705">MGHCRYWNSVVNPSDSSSSSNRQSEEEAIQFHTFCTALDLRDAREVARRREGPRYTRAQVREGKSCWSRLDRLYISEHQVRKVVHHAQFCSSDHLPVSITLELDVRPEQGEEKRLSAYFKADSMVVAENLEILKEVWQKVEGENQSANPAERFLRCWAALRKQIKQLQYEKCAHLDQLPEKERRLQALMDKDPKILMAEEKNHLGVLLSEVRALQAWKHRRWRQTCRDRFFREGDACIAFFFKKFKQRKSRTTIRKLLKEDGQVLTSKEEIKKEVYTHFSAVYSAVEQTPNGLASKRSLLANVTIRLSAQERTLLDETPGENELLETLHLLPAGKSPGPDGITKEVMIVLWPMVRKAFCDAVLHFWESGNLLPYFKDGLLFLLPKVDNPLRLTQCRPITLLNTIYKMIAKLLAVRIAVVLPSKVPVEQQGFLKGRSTHNCILTFALLHETLKRERKSALFFSLDQEKAYDRLDPWKKKKALVCWELLVAPECWGGLGLPRIREFQQAFIVRTFFKAMKDPTQSLWLPIFSSAFCRGALQEVSDLFCFPLIPTALKQCPVASLLVESCTQFLSLFRWRPDKVFIGPEDNNLQSCFLLVMRFLDVADAMKVTVVIASEAEAAGIHSLRQLQLFMSSNALPDWLAGNPIILSILGELQHATLLQDRPTFSSSEWKGPSGREMNPSAKASEIYLDLIADLEEAQVERYNKKWDLQ</sequence>
<feature type="domain" description="Reverse transcriptase" evidence="1">
    <location>
        <begin position="387"/>
        <end position="473"/>
    </location>
</feature>
<dbReference type="InterPro" id="IPR000477">
    <property type="entry name" value="RT_dom"/>
</dbReference>
<dbReference type="Pfam" id="PF00078">
    <property type="entry name" value="RVT_1"/>
    <property type="match status" value="1"/>
</dbReference>
<accession>A0ABD3GKK3</accession>
<protein>
    <recommendedName>
        <fullName evidence="1">Reverse transcriptase domain-containing protein</fullName>
    </recommendedName>
</protein>
<organism evidence="2 3">
    <name type="scientific">Riccia sorocarpa</name>
    <dbReference type="NCBI Taxonomy" id="122646"/>
    <lineage>
        <taxon>Eukaryota</taxon>
        <taxon>Viridiplantae</taxon>
        <taxon>Streptophyta</taxon>
        <taxon>Embryophyta</taxon>
        <taxon>Marchantiophyta</taxon>
        <taxon>Marchantiopsida</taxon>
        <taxon>Marchantiidae</taxon>
        <taxon>Marchantiales</taxon>
        <taxon>Ricciaceae</taxon>
        <taxon>Riccia</taxon>
    </lineage>
</organism>
<dbReference type="Gene3D" id="3.60.10.10">
    <property type="entry name" value="Endonuclease/exonuclease/phosphatase"/>
    <property type="match status" value="1"/>
</dbReference>
<keyword evidence="3" id="KW-1185">Reference proteome</keyword>
<comment type="caution">
    <text evidence="2">The sequence shown here is derived from an EMBL/GenBank/DDBJ whole genome shotgun (WGS) entry which is preliminary data.</text>
</comment>
<dbReference type="InterPro" id="IPR036691">
    <property type="entry name" value="Endo/exonu/phosph_ase_sf"/>
</dbReference>
<proteinExistence type="predicted"/>
<evidence type="ECO:0000313" key="3">
    <source>
        <dbReference type="Proteomes" id="UP001633002"/>
    </source>
</evidence>
<dbReference type="SUPFAM" id="SSF56219">
    <property type="entry name" value="DNase I-like"/>
    <property type="match status" value="1"/>
</dbReference>
<gene>
    <name evidence="2" type="ORF">R1sor_021357</name>
</gene>
<dbReference type="AlphaFoldDB" id="A0ABD3GKK3"/>
<evidence type="ECO:0000313" key="2">
    <source>
        <dbReference type="EMBL" id="KAL3678401.1"/>
    </source>
</evidence>
<dbReference type="Proteomes" id="UP001633002">
    <property type="component" value="Unassembled WGS sequence"/>
</dbReference>
<dbReference type="EMBL" id="JBJQOH010000007">
    <property type="protein sequence ID" value="KAL3678401.1"/>
    <property type="molecule type" value="Genomic_DNA"/>
</dbReference>
<dbReference type="PANTHER" id="PTHR19446">
    <property type="entry name" value="REVERSE TRANSCRIPTASES"/>
    <property type="match status" value="1"/>
</dbReference>
<evidence type="ECO:0000259" key="1">
    <source>
        <dbReference type="Pfam" id="PF00078"/>
    </source>
</evidence>
<name>A0ABD3GKK3_9MARC</name>